<accession>A0A8S5RRB6</accession>
<protein>
    <submittedName>
        <fullName evidence="1">Uncharacterized protein</fullName>
    </submittedName>
</protein>
<name>A0A8S5RRB6_9CAUD</name>
<proteinExistence type="predicted"/>
<reference evidence="1" key="1">
    <citation type="journal article" date="2021" name="Proc. Natl. Acad. Sci. U.S.A.">
        <title>A Catalog of Tens of Thousands of Viruses from Human Metagenomes Reveals Hidden Associations with Chronic Diseases.</title>
        <authorList>
            <person name="Tisza M.J."/>
            <person name="Buck C.B."/>
        </authorList>
    </citation>
    <scope>NUCLEOTIDE SEQUENCE</scope>
    <source>
        <strain evidence="1">CtuoI59</strain>
    </source>
</reference>
<organism evidence="1">
    <name type="scientific">Ackermannviridae sp</name>
    <dbReference type="NCBI Taxonomy" id="2831612"/>
    <lineage>
        <taxon>Viruses</taxon>
        <taxon>Duplodnaviria</taxon>
        <taxon>Heunggongvirae</taxon>
        <taxon>Uroviricota</taxon>
        <taxon>Caudoviricetes</taxon>
        <taxon>Pantevenvirales</taxon>
        <taxon>Ackermannviridae</taxon>
    </lineage>
</organism>
<sequence>MVPKDLKVGDTFLDGNLRFVVCKVLESGNYECEVVKNVPEKTKETTVRKKRTVK</sequence>
<evidence type="ECO:0000313" key="1">
    <source>
        <dbReference type="EMBL" id="DAE46972.1"/>
    </source>
</evidence>
<dbReference type="EMBL" id="BK033130">
    <property type="protein sequence ID" value="DAE46972.1"/>
    <property type="molecule type" value="Genomic_DNA"/>
</dbReference>